<feature type="compositionally biased region" description="Low complexity" evidence="1">
    <location>
        <begin position="795"/>
        <end position="807"/>
    </location>
</feature>
<feature type="compositionally biased region" description="Pro residues" evidence="1">
    <location>
        <begin position="225"/>
        <end position="267"/>
    </location>
</feature>
<dbReference type="AlphaFoldDB" id="A0AAV9Y1T6"/>
<reference evidence="3 4" key="1">
    <citation type="submission" date="2023-10" db="EMBL/GenBank/DDBJ databases">
        <title>Comparative genomics analysis reveals potential genetic determinants of host preference in Cryptosporidium xiaoi.</title>
        <authorList>
            <person name="Xiao L."/>
            <person name="Li J."/>
        </authorList>
    </citation>
    <scope>NUCLEOTIDE SEQUENCE [LARGE SCALE GENOMIC DNA]</scope>
    <source>
        <strain evidence="3 4">52996</strain>
    </source>
</reference>
<evidence type="ECO:0000256" key="1">
    <source>
        <dbReference type="SAM" id="MobiDB-lite"/>
    </source>
</evidence>
<keyword evidence="2" id="KW-0732">Signal</keyword>
<accession>A0AAV9Y1T6</accession>
<organism evidence="3 4">
    <name type="scientific">Cryptosporidium xiaoi</name>
    <dbReference type="NCBI Taxonomy" id="659607"/>
    <lineage>
        <taxon>Eukaryota</taxon>
        <taxon>Sar</taxon>
        <taxon>Alveolata</taxon>
        <taxon>Apicomplexa</taxon>
        <taxon>Conoidasida</taxon>
        <taxon>Coccidia</taxon>
        <taxon>Eucoccidiorida</taxon>
        <taxon>Eimeriorina</taxon>
        <taxon>Cryptosporidiidae</taxon>
        <taxon>Cryptosporidium</taxon>
    </lineage>
</organism>
<keyword evidence="4" id="KW-1185">Reference proteome</keyword>
<feature type="region of interest" description="Disordered" evidence="1">
    <location>
        <begin position="214"/>
        <end position="275"/>
    </location>
</feature>
<evidence type="ECO:0000313" key="4">
    <source>
        <dbReference type="Proteomes" id="UP001311799"/>
    </source>
</evidence>
<dbReference type="Proteomes" id="UP001311799">
    <property type="component" value="Unassembled WGS sequence"/>
</dbReference>
<feature type="region of interest" description="Disordered" evidence="1">
    <location>
        <begin position="795"/>
        <end position="823"/>
    </location>
</feature>
<proteinExistence type="predicted"/>
<sequence>MKIVIIFLFISIFNLKVAFSLDCTGLNTLSDYLANRGGSFQSAKCLSIVSVDPTDPDFFKSPSCDALVIDSTDKSYSNILKTAGVTCPVLSPTFPVIFRMNQVQNYKKFIESIYCVESTFPASTLFKGILDAALRDSLNTLILPVIPSDTGNFSSRVSVMAAEVRTWLMAKYGNNLSCPFQIVIPASGNSNYNAVLDGFSLAFSRDQNAYKNSIKDDALGGISRSPPPVPPRSRQPPPVPPRPKRSPPPPPVPPRPKRSPPPPPVPPRIKYKIPDSPTVPLLRDFNQYDGIACPTMKNLHTLLTELGDPYINKYTAVTTQISIASTDFSFGLFSCDMIVLDSDSYNFSDIMNEMRLPHNLYREESGVTIRSPNFVQNEHEWFSSLHKVVHMSLSEALEEVNDYASLLELIKEAYTNILKYADRNKLTELLILPFGLWSNDPNLSDKILSVCIDSLGEALNEFLVTNDNIHVTIIVSSIELQAMLIDQIKPFFMTVQASSSLLRPQRYHGHSLLRPRTHYPSETRTGSGTVVVTPSPYTFTYDNDCMASTPLSDLIQSMFNGRVSSLSTSRKFSLILTEQPPVVYGCGCLVVDVSDREQINLALKLGINEKECKSVGSSEIKVFTSNPNQYLTSPYLLTVTRVYCLNTTKFLYNSRIEATKVLYEKILASAKFRCSTILMPLLSTSMDTSEHRNKEYILQAATTMDSFYLTSPQKNSIHVTFYTHESSLFFLALELFATYYLEYSSCGGVTSSIKEIDKNWMDLRRIIGYGAIPEFVTPMKKTSLIKTLKKKLTRRSSTTTTTTATPIKIPPQRPPLPKFTGNENADRPAPVKIEMSQRFYNMNTNDFISSISHYDCTKLYSMNYWINTFTSFYSSKYAEVSRQIYFANSGLIPGPENCDVAVVDAGYTGINSVFRSIGQSYPFLNSCVTVLANQKYSTNEIPITRTLQRLFVVNVNSKPLKDVYEEIFEKAIANRERHIYIPLFNLSYNYNISVNRATLLVKEFLTSLLYVLNRYNSSLKVIIYEENTPAALHAFDVILRVLSGREGL</sequence>
<evidence type="ECO:0008006" key="5">
    <source>
        <dbReference type="Google" id="ProtNLM"/>
    </source>
</evidence>
<evidence type="ECO:0000256" key="2">
    <source>
        <dbReference type="SAM" id="SignalP"/>
    </source>
</evidence>
<evidence type="ECO:0000313" key="3">
    <source>
        <dbReference type="EMBL" id="KAK6590901.1"/>
    </source>
</evidence>
<dbReference type="EMBL" id="JAWDEY010000002">
    <property type="protein sequence ID" value="KAK6590901.1"/>
    <property type="molecule type" value="Genomic_DNA"/>
</dbReference>
<feature type="signal peptide" evidence="2">
    <location>
        <begin position="1"/>
        <end position="20"/>
    </location>
</feature>
<feature type="compositionally biased region" description="Pro residues" evidence="1">
    <location>
        <begin position="808"/>
        <end position="817"/>
    </location>
</feature>
<name>A0AAV9Y1T6_9CRYT</name>
<protein>
    <recommendedName>
        <fullName evidence="5">Macro domain-containing protein</fullName>
    </recommendedName>
</protein>
<feature type="chain" id="PRO_5043418223" description="Macro domain-containing protein" evidence="2">
    <location>
        <begin position="21"/>
        <end position="1048"/>
    </location>
</feature>
<comment type="caution">
    <text evidence="3">The sequence shown here is derived from an EMBL/GenBank/DDBJ whole genome shotgun (WGS) entry which is preliminary data.</text>
</comment>
<gene>
    <name evidence="3" type="ORF">RS030_111858</name>
</gene>